<feature type="compositionally biased region" description="Basic and acidic residues" evidence="3">
    <location>
        <begin position="118"/>
        <end position="137"/>
    </location>
</feature>
<dbReference type="SUPFAM" id="SSF52091">
    <property type="entry name" value="SpoIIaa-like"/>
    <property type="match status" value="1"/>
</dbReference>
<dbReference type="InterPro" id="IPR036513">
    <property type="entry name" value="STAS_dom_sf"/>
</dbReference>
<dbReference type="Gene3D" id="3.30.750.24">
    <property type="entry name" value="STAS domain"/>
    <property type="match status" value="1"/>
</dbReference>
<dbReference type="PROSITE" id="PS50801">
    <property type="entry name" value="STAS"/>
    <property type="match status" value="1"/>
</dbReference>
<dbReference type="GO" id="GO:0043856">
    <property type="term" value="F:anti-sigma factor antagonist activity"/>
    <property type="evidence" value="ECO:0007669"/>
    <property type="project" value="InterPro"/>
</dbReference>
<dbReference type="AlphaFoldDB" id="A0AA90H444"/>
<sequence>MHGTELTVLADDSMSTGSVGLLRLFGELDQDSGAQLFTEVGAQAEAGRRWVVLECSQLVFCDSSGLNCLLRVRQLLDRQGGGLFLVRPQKSLALVLSITGIDQVLSVTGTVEEALQSTREEARSTDRSARLRDHGIG</sequence>
<dbReference type="Pfam" id="PF01740">
    <property type="entry name" value="STAS"/>
    <property type="match status" value="1"/>
</dbReference>
<name>A0AA90H444_9ACTN</name>
<dbReference type="InterPro" id="IPR003658">
    <property type="entry name" value="Anti-sigma_ant"/>
</dbReference>
<accession>A0AA90H444</accession>
<organism evidence="5">
    <name type="scientific">Streptantibioticus silvisoli</name>
    <dbReference type="NCBI Taxonomy" id="2705255"/>
    <lineage>
        <taxon>Bacteria</taxon>
        <taxon>Bacillati</taxon>
        <taxon>Actinomycetota</taxon>
        <taxon>Actinomycetes</taxon>
        <taxon>Kitasatosporales</taxon>
        <taxon>Streptomycetaceae</taxon>
        <taxon>Streptantibioticus</taxon>
    </lineage>
</organism>
<evidence type="ECO:0000313" key="5">
    <source>
        <dbReference type="EMBL" id="MDI5973758.1"/>
    </source>
</evidence>
<evidence type="ECO:0000256" key="1">
    <source>
        <dbReference type="ARBA" id="ARBA00009013"/>
    </source>
</evidence>
<dbReference type="CDD" id="cd07043">
    <property type="entry name" value="STAS_anti-anti-sigma_factors"/>
    <property type="match status" value="1"/>
</dbReference>
<dbReference type="EMBL" id="JABXJJ020000051">
    <property type="protein sequence ID" value="MDI5973758.1"/>
    <property type="molecule type" value="Genomic_DNA"/>
</dbReference>
<dbReference type="RefSeq" id="WP_271315970.1">
    <property type="nucleotide sequence ID" value="NZ_JABXJJ020000051.1"/>
</dbReference>
<gene>
    <name evidence="5" type="ORF">POF50_031210</name>
</gene>
<comment type="caution">
    <text evidence="5">The sequence shown here is derived from an EMBL/GenBank/DDBJ whole genome shotgun (WGS) entry which is preliminary data.</text>
</comment>
<evidence type="ECO:0000256" key="2">
    <source>
        <dbReference type="RuleBase" id="RU003749"/>
    </source>
</evidence>
<comment type="similarity">
    <text evidence="1 2">Belongs to the anti-sigma-factor antagonist family.</text>
</comment>
<dbReference type="PANTHER" id="PTHR33495">
    <property type="entry name" value="ANTI-SIGMA FACTOR ANTAGONIST TM_1081-RELATED-RELATED"/>
    <property type="match status" value="1"/>
</dbReference>
<protein>
    <recommendedName>
        <fullName evidence="2">Anti-sigma factor antagonist</fullName>
    </recommendedName>
</protein>
<dbReference type="NCBIfam" id="TIGR00377">
    <property type="entry name" value="ant_ant_sig"/>
    <property type="match status" value="1"/>
</dbReference>
<evidence type="ECO:0000256" key="3">
    <source>
        <dbReference type="SAM" id="MobiDB-lite"/>
    </source>
</evidence>
<evidence type="ECO:0000259" key="4">
    <source>
        <dbReference type="PROSITE" id="PS50801"/>
    </source>
</evidence>
<dbReference type="PANTHER" id="PTHR33495:SF2">
    <property type="entry name" value="ANTI-SIGMA FACTOR ANTAGONIST TM_1081-RELATED"/>
    <property type="match status" value="1"/>
</dbReference>
<reference evidence="5" key="1">
    <citation type="submission" date="2023-05" db="EMBL/GenBank/DDBJ databases">
        <title>Streptantibioticus silvisoli sp. nov., acidotolerant actinomycetes 1 from pine litter.</title>
        <authorList>
            <person name="Swiecimska M."/>
            <person name="Golinska P."/>
            <person name="Sangal V."/>
            <person name="Wachnowicz B."/>
            <person name="Goodfellow M."/>
        </authorList>
    </citation>
    <scope>NUCLEOTIDE SEQUENCE</scope>
    <source>
        <strain evidence="5">SL13</strain>
    </source>
</reference>
<proteinExistence type="inferred from homology"/>
<dbReference type="InterPro" id="IPR002645">
    <property type="entry name" value="STAS_dom"/>
</dbReference>
<feature type="domain" description="STAS" evidence="4">
    <location>
        <begin position="9"/>
        <end position="118"/>
    </location>
</feature>
<feature type="region of interest" description="Disordered" evidence="3">
    <location>
        <begin position="116"/>
        <end position="137"/>
    </location>
</feature>